<comment type="subcellular location">
    <subcellularLocation>
        <location evidence="16">Cell membrane</location>
        <topology evidence="16">Multi-pass membrane protein</topology>
    </subcellularLocation>
</comment>
<keyword evidence="13 16" id="KW-0830">Ubiquinone</keyword>
<dbReference type="OrthoDB" id="9776359at2"/>
<comment type="caution">
    <text evidence="18">The sequence shown here is derived from an EMBL/GenBank/DDBJ whole genome shotgun (WGS) entry which is preliminary data.</text>
</comment>
<feature type="transmembrane region" description="Helical" evidence="16">
    <location>
        <begin position="339"/>
        <end position="357"/>
    </location>
</feature>
<gene>
    <name evidence="16" type="primary">nqrB</name>
    <name evidence="18" type="ORF">C8N29_10579</name>
</gene>
<feature type="transmembrane region" description="Helical" evidence="16">
    <location>
        <begin position="369"/>
        <end position="387"/>
    </location>
</feature>
<evidence type="ECO:0000256" key="15">
    <source>
        <dbReference type="ARBA" id="ARBA00023201"/>
    </source>
</evidence>
<keyword evidence="1 16" id="KW-0813">Transport</keyword>
<evidence type="ECO:0000256" key="4">
    <source>
        <dbReference type="ARBA" id="ARBA00022553"/>
    </source>
</evidence>
<dbReference type="GO" id="GO:0016655">
    <property type="term" value="F:oxidoreductase activity, acting on NAD(P)H, quinone or similar compound as acceptor"/>
    <property type="evidence" value="ECO:0007669"/>
    <property type="project" value="UniProtKB-UniRule"/>
</dbReference>
<keyword evidence="5 16" id="KW-0285">Flavoprotein</keyword>
<evidence type="ECO:0000256" key="2">
    <source>
        <dbReference type="ARBA" id="ARBA00022475"/>
    </source>
</evidence>
<keyword evidence="7 16" id="KW-0812">Transmembrane</keyword>
<dbReference type="HAMAP" id="MF_00426">
    <property type="entry name" value="NqrB"/>
    <property type="match status" value="1"/>
</dbReference>
<dbReference type="GO" id="GO:0055085">
    <property type="term" value="P:transmembrane transport"/>
    <property type="evidence" value="ECO:0007669"/>
    <property type="project" value="InterPro"/>
</dbReference>
<dbReference type="PANTHER" id="PTHR30578">
    <property type="entry name" value="ELECTRON TRANSPORT COMPLEX PROTEIN RNFD"/>
    <property type="match status" value="1"/>
</dbReference>
<evidence type="ECO:0000313" key="18">
    <source>
        <dbReference type="EMBL" id="PTQ89755.1"/>
    </source>
</evidence>
<keyword evidence="15 16" id="KW-0739">Sodium transport</keyword>
<keyword evidence="9 16" id="KW-1133">Transmembrane helix</keyword>
<feature type="modified residue" description="FMN phosphoryl threonine" evidence="16 17">
    <location>
        <position position="246"/>
    </location>
</feature>
<keyword evidence="4 16" id="KW-0597">Phosphoprotein</keyword>
<feature type="transmembrane region" description="Helical" evidence="16">
    <location>
        <begin position="57"/>
        <end position="76"/>
    </location>
</feature>
<comment type="catalytic activity">
    <reaction evidence="16">
        <text>a ubiquinone + n Na(+)(in) + NADH + H(+) = a ubiquinol + n Na(+)(out) + NAD(+)</text>
        <dbReference type="Rhea" id="RHEA:47748"/>
        <dbReference type="Rhea" id="RHEA-COMP:9565"/>
        <dbReference type="Rhea" id="RHEA-COMP:9566"/>
        <dbReference type="ChEBI" id="CHEBI:15378"/>
        <dbReference type="ChEBI" id="CHEBI:16389"/>
        <dbReference type="ChEBI" id="CHEBI:17976"/>
        <dbReference type="ChEBI" id="CHEBI:29101"/>
        <dbReference type="ChEBI" id="CHEBI:57540"/>
        <dbReference type="ChEBI" id="CHEBI:57945"/>
        <dbReference type="EC" id="7.2.1.1"/>
    </reaction>
</comment>
<protein>
    <recommendedName>
        <fullName evidence="16">Na(+)-translocating NADH-quinone reductase subunit B</fullName>
        <shortName evidence="16">Na(+)-NQR subunit B</shortName>
        <shortName evidence="16">Na(+)-translocating NQR subunit B</shortName>
        <ecNumber evidence="16">7.2.1.1</ecNumber>
    </recommendedName>
    <alternativeName>
        <fullName evidence="16">NQR complex subunit B</fullName>
    </alternativeName>
    <alternativeName>
        <fullName evidence="16">NQR-1 subunit B</fullName>
    </alternativeName>
</protein>
<evidence type="ECO:0000256" key="10">
    <source>
        <dbReference type="ARBA" id="ARBA00023027"/>
    </source>
</evidence>
<dbReference type="InterPro" id="IPR010966">
    <property type="entry name" value="NqrB"/>
</dbReference>
<evidence type="ECO:0000256" key="8">
    <source>
        <dbReference type="ARBA" id="ARBA00022967"/>
    </source>
</evidence>
<keyword evidence="3" id="KW-0997">Cell inner membrane</keyword>
<dbReference type="EC" id="7.2.1.1" evidence="16"/>
<dbReference type="Proteomes" id="UP000244223">
    <property type="component" value="Unassembled WGS sequence"/>
</dbReference>
<keyword evidence="6 16" id="KW-0288">FMN</keyword>
<dbReference type="AlphaFoldDB" id="A0A2T5J0B7"/>
<keyword evidence="14 16" id="KW-0472">Membrane</keyword>
<comment type="similarity">
    <text evidence="16">Belongs to the NqrB/RnfD family.</text>
</comment>
<dbReference type="EMBL" id="QAON01000005">
    <property type="protein sequence ID" value="PTQ89755.1"/>
    <property type="molecule type" value="Genomic_DNA"/>
</dbReference>
<dbReference type="GO" id="GO:0006814">
    <property type="term" value="P:sodium ion transport"/>
    <property type="evidence" value="ECO:0007669"/>
    <property type="project" value="UniProtKB-UniRule"/>
</dbReference>
<dbReference type="InterPro" id="IPR004338">
    <property type="entry name" value="NqrB/RnfD"/>
</dbReference>
<evidence type="ECO:0000256" key="5">
    <source>
        <dbReference type="ARBA" id="ARBA00022630"/>
    </source>
</evidence>
<dbReference type="GO" id="GO:0022904">
    <property type="term" value="P:respiratory electron transport chain"/>
    <property type="evidence" value="ECO:0007669"/>
    <property type="project" value="InterPro"/>
</dbReference>
<dbReference type="PIRSF" id="PIRSF016055">
    <property type="entry name" value="NADH-UbQ_OxRdtase_B_su"/>
    <property type="match status" value="1"/>
</dbReference>
<evidence type="ECO:0000256" key="16">
    <source>
        <dbReference type="HAMAP-Rule" id="MF_00426"/>
    </source>
</evidence>
<dbReference type="NCBIfam" id="TIGR01937">
    <property type="entry name" value="nqrB"/>
    <property type="match status" value="1"/>
</dbReference>
<accession>A0A2T5J0B7</accession>
<dbReference type="PANTHER" id="PTHR30578:SF1">
    <property type="entry name" value="NA(+)-TRANSLOCATING NADH-QUINONE REDUCTASE SUBUNIT B"/>
    <property type="match status" value="1"/>
</dbReference>
<evidence type="ECO:0000256" key="6">
    <source>
        <dbReference type="ARBA" id="ARBA00022643"/>
    </source>
</evidence>
<feature type="transmembrane region" description="Helical" evidence="16">
    <location>
        <begin position="309"/>
        <end position="327"/>
    </location>
</feature>
<dbReference type="Pfam" id="PF03116">
    <property type="entry name" value="NQR2_RnfD_RnfE"/>
    <property type="match status" value="1"/>
</dbReference>
<keyword evidence="19" id="KW-1185">Reference proteome</keyword>
<dbReference type="NCBIfam" id="NF003756">
    <property type="entry name" value="PRK05349.1"/>
    <property type="match status" value="1"/>
</dbReference>
<keyword evidence="12 16" id="KW-0406">Ion transport</keyword>
<evidence type="ECO:0000256" key="12">
    <source>
        <dbReference type="ARBA" id="ARBA00023065"/>
    </source>
</evidence>
<proteinExistence type="inferred from homology"/>
<feature type="transmembrane region" description="Helical" evidence="16">
    <location>
        <begin position="276"/>
        <end position="302"/>
    </location>
</feature>
<evidence type="ECO:0000256" key="9">
    <source>
        <dbReference type="ARBA" id="ARBA00022989"/>
    </source>
</evidence>
<evidence type="ECO:0000256" key="17">
    <source>
        <dbReference type="PIRSR" id="PIRSR016055-50"/>
    </source>
</evidence>
<reference evidence="18 19" key="1">
    <citation type="submission" date="2018-04" db="EMBL/GenBank/DDBJ databases">
        <title>Genomic Encyclopedia of Archaeal and Bacterial Type Strains, Phase II (KMG-II): from individual species to whole genera.</title>
        <authorList>
            <person name="Goeker M."/>
        </authorList>
    </citation>
    <scope>NUCLEOTIDE SEQUENCE [LARGE SCALE GENOMIC DNA]</scope>
    <source>
        <strain evidence="18 19">DSM 5822</strain>
    </source>
</reference>
<evidence type="ECO:0000256" key="13">
    <source>
        <dbReference type="ARBA" id="ARBA00023075"/>
    </source>
</evidence>
<comment type="subunit">
    <text evidence="16">Composed of six subunits; NqrA, NqrB, NqrC, NqrD, NqrE and NqrF.</text>
</comment>
<evidence type="ECO:0000313" key="19">
    <source>
        <dbReference type="Proteomes" id="UP000244223"/>
    </source>
</evidence>
<evidence type="ECO:0000256" key="11">
    <source>
        <dbReference type="ARBA" id="ARBA00023053"/>
    </source>
</evidence>
<keyword evidence="2 16" id="KW-1003">Cell membrane</keyword>
<evidence type="ECO:0000256" key="1">
    <source>
        <dbReference type="ARBA" id="ARBA00022448"/>
    </source>
</evidence>
<sequence length="425" mass="46778">MKWMRNKLDAMAPHFEKGGRYQKWYPLYEAIDTFLYSPPSVTHTSSHVRDSVDLKRIMILVWMATFPAMFFGMWNVGNQALGTLAYAMQQNAAVTPELAIDGWRYFVISLLAGFDANSWWDCLIYGATWFVPIYAVTFIVGGFWEVLFAIKRGHEVNEGFFVTSVLFALVCPPSVPLWQVALGISFGVVIGKEVFGGTGKNFINPALAGRAFLFFAYPAYMSGDTVWTAINPEVWKLGVDGFSGATALGQAKLAAYTGVQHMTATGLQPLSWWDAFLGFEAGCIGETSTAAILLGAIVLLVTRVASWRIMAGVMIGMASMSFIFNQVGSDTNPMFAVPWHWHLVLGGFAFGMVFMATDPVSAAMTNTGRLVFGMVIGVMVVLIRVVNPAYPEGMMLAILFANLCAPLIDYFVMQANIKRRALRNV</sequence>
<dbReference type="GO" id="GO:0005886">
    <property type="term" value="C:plasma membrane"/>
    <property type="evidence" value="ECO:0007669"/>
    <property type="project" value="UniProtKB-SubCell"/>
</dbReference>
<feature type="transmembrane region" description="Helical" evidence="16">
    <location>
        <begin position="159"/>
        <end position="178"/>
    </location>
</feature>
<evidence type="ECO:0000256" key="3">
    <source>
        <dbReference type="ARBA" id="ARBA00022519"/>
    </source>
</evidence>
<keyword evidence="10 16" id="KW-0520">NAD</keyword>
<dbReference type="RefSeq" id="WP_107865272.1">
    <property type="nucleotide sequence ID" value="NZ_QAON01000005.1"/>
</dbReference>
<evidence type="ECO:0000256" key="7">
    <source>
        <dbReference type="ARBA" id="ARBA00022692"/>
    </source>
</evidence>
<keyword evidence="8 16" id="KW-1278">Translocase</keyword>
<name>A0A2T5J0B7_9GAMM</name>
<feature type="transmembrane region" description="Helical" evidence="16">
    <location>
        <begin position="393"/>
        <end position="413"/>
    </location>
</feature>
<organism evidence="18 19">
    <name type="scientific">Agitococcus lubricus</name>
    <dbReference type="NCBI Taxonomy" id="1077255"/>
    <lineage>
        <taxon>Bacteria</taxon>
        <taxon>Pseudomonadati</taxon>
        <taxon>Pseudomonadota</taxon>
        <taxon>Gammaproteobacteria</taxon>
        <taxon>Moraxellales</taxon>
        <taxon>Moraxellaceae</taxon>
        <taxon>Agitococcus</taxon>
    </lineage>
</organism>
<comment type="function">
    <text evidence="16">NQR complex catalyzes the reduction of ubiquinone-1 to ubiquinol by two successive reactions, coupled with the transport of Na(+) ions from the cytoplasm to the periplasm. NqrA to NqrE are probably involved in the second step, the conversion of ubisemiquinone to ubiquinol.</text>
</comment>
<evidence type="ECO:0000256" key="14">
    <source>
        <dbReference type="ARBA" id="ARBA00023136"/>
    </source>
</evidence>
<keyword evidence="11 16" id="KW-0915">Sodium</keyword>
<comment type="cofactor">
    <cofactor evidence="16 17">
        <name>FMN</name>
        <dbReference type="ChEBI" id="CHEBI:58210"/>
    </cofactor>
</comment>
<dbReference type="GO" id="GO:0010181">
    <property type="term" value="F:FMN binding"/>
    <property type="evidence" value="ECO:0007669"/>
    <property type="project" value="InterPro"/>
</dbReference>
<feature type="transmembrane region" description="Helical" evidence="16">
    <location>
        <begin position="123"/>
        <end position="147"/>
    </location>
</feature>